<dbReference type="RefSeq" id="WP_281913745.1">
    <property type="nucleotide sequence ID" value="NZ_AP026966.1"/>
</dbReference>
<evidence type="ECO:0000313" key="4">
    <source>
        <dbReference type="Proteomes" id="UP001163336"/>
    </source>
</evidence>
<organism evidence="3 4">
    <name type="scientific">Massilia varians</name>
    <dbReference type="NCBI Taxonomy" id="457921"/>
    <lineage>
        <taxon>Bacteria</taxon>
        <taxon>Pseudomonadati</taxon>
        <taxon>Pseudomonadota</taxon>
        <taxon>Betaproteobacteria</taxon>
        <taxon>Burkholderiales</taxon>
        <taxon>Oxalobacteraceae</taxon>
        <taxon>Telluria group</taxon>
        <taxon>Massilia</taxon>
    </lineage>
</organism>
<evidence type="ECO:0000313" key="3">
    <source>
        <dbReference type="EMBL" id="BDT58361.1"/>
    </source>
</evidence>
<dbReference type="Pfam" id="PF20432">
    <property type="entry name" value="Xre-like-HTH"/>
    <property type="match status" value="1"/>
</dbReference>
<dbReference type="InterPro" id="IPR046847">
    <property type="entry name" value="Xre-like_HTH"/>
</dbReference>
<sequence length="181" mass="19068">MGEALRKYAARRDKDGFVGDAEAAVARPGTRGGMDAVIEATVMHSFQSGARERIDEIRQGVPARRIGELSGAMDVPKERLVDSLGLSRATVNRKAQRGEALSREESERVVGMQALIGQVQAMVAGGGASDAGFDAARWLAQWLAQPLPALGGDTPASYLDTVEGQKLVGKLLAMAESGAYA</sequence>
<feature type="domain" description="Antitoxin Xre-like helix-turn-helix" evidence="2">
    <location>
        <begin position="52"/>
        <end position="110"/>
    </location>
</feature>
<dbReference type="EMBL" id="AP026966">
    <property type="protein sequence ID" value="BDT58361.1"/>
    <property type="molecule type" value="Genomic_DNA"/>
</dbReference>
<proteinExistence type="predicted"/>
<gene>
    <name evidence="3" type="ORF">MasN3_18550</name>
</gene>
<accession>A0ABM8C562</accession>
<keyword evidence="4" id="KW-1185">Reference proteome</keyword>
<reference evidence="3" key="1">
    <citation type="submission" date="2022-11" db="EMBL/GenBank/DDBJ databases">
        <title>Isolation and characterization of PLA-degrading bacterium Massilia sp. from Antarctic soil.</title>
        <authorList>
            <person name="Sato K."/>
            <person name="Gomez-Fuentes C."/>
            <person name="Ahmad S.A."/>
            <person name="Zulkharnain A."/>
        </authorList>
    </citation>
    <scope>NUCLEOTIDE SEQUENCE</scope>
    <source>
        <strain evidence="3">N-3</strain>
    </source>
</reference>
<evidence type="ECO:0008006" key="5">
    <source>
        <dbReference type="Google" id="ProtNLM"/>
    </source>
</evidence>
<name>A0ABM8C562_9BURK</name>
<feature type="domain" description="Antitoxin Xre/MbcA/ParS-like toxin-binding" evidence="1">
    <location>
        <begin position="133"/>
        <end position="178"/>
    </location>
</feature>
<dbReference type="Pfam" id="PF09722">
    <property type="entry name" value="Xre_MbcA_ParS_C"/>
    <property type="match status" value="1"/>
</dbReference>
<dbReference type="InterPro" id="IPR024467">
    <property type="entry name" value="Xre/MbcA/ParS-like_toxin-bd"/>
</dbReference>
<protein>
    <recommendedName>
        <fullName evidence="5">DUF2384 domain-containing protein</fullName>
    </recommendedName>
</protein>
<evidence type="ECO:0000259" key="2">
    <source>
        <dbReference type="Pfam" id="PF20432"/>
    </source>
</evidence>
<evidence type="ECO:0000259" key="1">
    <source>
        <dbReference type="Pfam" id="PF09722"/>
    </source>
</evidence>
<dbReference type="Proteomes" id="UP001163336">
    <property type="component" value="Chromosome"/>
</dbReference>